<proteinExistence type="predicted"/>
<dbReference type="InterPro" id="IPR006020">
    <property type="entry name" value="PTB/PI_dom"/>
</dbReference>
<evidence type="ECO:0000259" key="1">
    <source>
        <dbReference type="PROSITE" id="PS01179"/>
    </source>
</evidence>
<sequence>MFPAKYVGSFEISDDNGCRLKRLDIVRRRLETVKLRLNRREFVVTCKSVIVVVSASGVRTCSFDQKVIHSCHSLKRISYATCDPDYFLFSFIARHDSAPTLQRNFDDENFRVFGANCFTDPEREEEEGRNDHLHYCCSTGQKFESGFVDHHCYKLQSQQYCHVYRMENREKVKNLKQDVCVSL</sequence>
<dbReference type="PROSITE" id="PS01179">
    <property type="entry name" value="PID"/>
    <property type="match status" value="1"/>
</dbReference>
<dbReference type="Pfam" id="PF00640">
    <property type="entry name" value="PID"/>
    <property type="match status" value="1"/>
</dbReference>
<name>A0A915K798_ROMCU</name>
<evidence type="ECO:0000313" key="3">
    <source>
        <dbReference type="WBParaSite" id="nRc.2.0.1.t34213-RA"/>
    </source>
</evidence>
<protein>
    <submittedName>
        <fullName evidence="3">PID domain-containing protein</fullName>
    </submittedName>
</protein>
<dbReference type="SUPFAM" id="SSF50729">
    <property type="entry name" value="PH domain-like"/>
    <property type="match status" value="1"/>
</dbReference>
<dbReference type="InterPro" id="IPR011993">
    <property type="entry name" value="PH-like_dom_sf"/>
</dbReference>
<reference evidence="3" key="1">
    <citation type="submission" date="2022-11" db="UniProtKB">
        <authorList>
            <consortium name="WormBaseParasite"/>
        </authorList>
    </citation>
    <scope>IDENTIFICATION</scope>
</reference>
<organism evidence="2 3">
    <name type="scientific">Romanomermis culicivorax</name>
    <name type="common">Nematode worm</name>
    <dbReference type="NCBI Taxonomy" id="13658"/>
    <lineage>
        <taxon>Eukaryota</taxon>
        <taxon>Metazoa</taxon>
        <taxon>Ecdysozoa</taxon>
        <taxon>Nematoda</taxon>
        <taxon>Enoplea</taxon>
        <taxon>Dorylaimia</taxon>
        <taxon>Mermithida</taxon>
        <taxon>Mermithoidea</taxon>
        <taxon>Mermithidae</taxon>
        <taxon>Romanomermis</taxon>
    </lineage>
</organism>
<evidence type="ECO:0000313" key="2">
    <source>
        <dbReference type="Proteomes" id="UP000887565"/>
    </source>
</evidence>
<dbReference type="AlphaFoldDB" id="A0A915K798"/>
<feature type="domain" description="PID" evidence="1">
    <location>
        <begin position="2"/>
        <end position="85"/>
    </location>
</feature>
<dbReference type="PANTHER" id="PTHR15832:SF2">
    <property type="entry name" value="SH2 DOMAIN-CONTAINING PROTEIN"/>
    <property type="match status" value="1"/>
</dbReference>
<dbReference type="WBParaSite" id="nRc.2.0.1.t34213-RA">
    <property type="protein sequence ID" value="nRc.2.0.1.t34213-RA"/>
    <property type="gene ID" value="nRc.2.0.1.g34213"/>
</dbReference>
<accession>A0A915K798</accession>
<keyword evidence="2" id="KW-1185">Reference proteome</keyword>
<dbReference type="Proteomes" id="UP000887565">
    <property type="component" value="Unplaced"/>
</dbReference>
<dbReference type="Gene3D" id="2.30.29.30">
    <property type="entry name" value="Pleckstrin-homology domain (PH domain)/Phosphotyrosine-binding domain (PTB)"/>
    <property type="match status" value="1"/>
</dbReference>
<dbReference type="PANTHER" id="PTHR15832">
    <property type="entry name" value="SHC (SRC HOMOLOGY DOMAIN C-TERMINAL) ADAPTOR HOMOLOG"/>
    <property type="match status" value="1"/>
</dbReference>